<protein>
    <recommendedName>
        <fullName evidence="1">F-box protein At3g26010-like beta-propeller domain-containing protein</fullName>
    </recommendedName>
</protein>
<name>A0A6D2KJ87_9BRAS</name>
<gene>
    <name evidence="2" type="ORF">MERR_LOCUS39191</name>
</gene>
<dbReference type="PANTHER" id="PTHR35546:SF25">
    <property type="entry name" value="F-BOX DOMAIN-CONTAINING PROTEIN"/>
    <property type="match status" value="1"/>
</dbReference>
<dbReference type="SUPFAM" id="SSF81383">
    <property type="entry name" value="F-box domain"/>
    <property type="match status" value="1"/>
</dbReference>
<evidence type="ECO:0000313" key="2">
    <source>
        <dbReference type="EMBL" id="CAA7051956.1"/>
    </source>
</evidence>
<accession>A0A6D2KJ87</accession>
<keyword evidence="3" id="KW-1185">Reference proteome</keyword>
<dbReference type="EMBL" id="CACVBM020001495">
    <property type="protein sequence ID" value="CAA7051956.1"/>
    <property type="molecule type" value="Genomic_DNA"/>
</dbReference>
<proteinExistence type="predicted"/>
<dbReference type="AlphaFoldDB" id="A0A6D2KJ87"/>
<dbReference type="Pfam" id="PF24750">
    <property type="entry name" value="b-prop_At3g26010-like"/>
    <property type="match status" value="1"/>
</dbReference>
<feature type="domain" description="F-box protein At3g26010-like beta-propeller" evidence="1">
    <location>
        <begin position="60"/>
        <end position="374"/>
    </location>
</feature>
<dbReference type="InterPro" id="IPR055290">
    <property type="entry name" value="At3g26010-like"/>
</dbReference>
<evidence type="ECO:0000313" key="3">
    <source>
        <dbReference type="Proteomes" id="UP000467841"/>
    </source>
</evidence>
<sequence>MKFGEDVHVPESVMVMILVRLPTRAVSRFKSVCFQWKSLLGSRYFRDLYRSVNQRNLFSPWSMMREEPRAKVGMVEYFGERWGLKESPGTCLLRFLDDHTKQRGKAVAITDGLVLIEECDILRPSKFLVGSPVLQQWINIPSPPTLQDRRTPCKTALVTNVNNNGDLLGYKVVKYELGFSASGGFHFQCYSSETGNWTYHQVFRDHIIFKNYNGRDLEPINLNGWLLWHCPGVKLILAYDFYPTTDQEPQQLFRLIDLPDDESFGYKETCSVAVSCGSLVYIRYHTGQFRVWRLKNHKTDPSKEHWELLWNVINDGQELLVIGGISSCFVVTMHPFDSEVVYLEGHGNTHKYLISGNLRTEKFQVLKAYKKNGGQTFWKFVLPQRHDSIPCPPGCSLVSKPEV</sequence>
<dbReference type="PANTHER" id="PTHR35546">
    <property type="entry name" value="F-BOX PROTEIN INTERACTION DOMAIN PROTEIN-RELATED"/>
    <property type="match status" value="1"/>
</dbReference>
<reference evidence="2" key="1">
    <citation type="submission" date="2020-01" db="EMBL/GenBank/DDBJ databases">
        <authorList>
            <person name="Mishra B."/>
        </authorList>
    </citation>
    <scope>NUCLEOTIDE SEQUENCE [LARGE SCALE GENOMIC DNA]</scope>
</reference>
<dbReference type="InterPro" id="IPR056592">
    <property type="entry name" value="Beta-prop_At3g26010-like"/>
</dbReference>
<dbReference type="Proteomes" id="UP000467841">
    <property type="component" value="Unassembled WGS sequence"/>
</dbReference>
<organism evidence="2 3">
    <name type="scientific">Microthlaspi erraticum</name>
    <dbReference type="NCBI Taxonomy" id="1685480"/>
    <lineage>
        <taxon>Eukaryota</taxon>
        <taxon>Viridiplantae</taxon>
        <taxon>Streptophyta</taxon>
        <taxon>Embryophyta</taxon>
        <taxon>Tracheophyta</taxon>
        <taxon>Spermatophyta</taxon>
        <taxon>Magnoliopsida</taxon>
        <taxon>eudicotyledons</taxon>
        <taxon>Gunneridae</taxon>
        <taxon>Pentapetalae</taxon>
        <taxon>rosids</taxon>
        <taxon>malvids</taxon>
        <taxon>Brassicales</taxon>
        <taxon>Brassicaceae</taxon>
        <taxon>Coluteocarpeae</taxon>
        <taxon>Microthlaspi</taxon>
    </lineage>
</organism>
<comment type="caution">
    <text evidence="2">The sequence shown here is derived from an EMBL/GenBank/DDBJ whole genome shotgun (WGS) entry which is preliminary data.</text>
</comment>
<dbReference type="OrthoDB" id="674184at2759"/>
<dbReference type="InterPro" id="IPR036047">
    <property type="entry name" value="F-box-like_dom_sf"/>
</dbReference>
<evidence type="ECO:0000259" key="1">
    <source>
        <dbReference type="Pfam" id="PF24750"/>
    </source>
</evidence>